<evidence type="ECO:0000256" key="8">
    <source>
        <dbReference type="ARBA" id="ARBA00023125"/>
    </source>
</evidence>
<feature type="site" description="Interaction with DNA" evidence="10">
    <location>
        <position position="33"/>
    </location>
</feature>
<feature type="site" description="Interaction with DNA" evidence="10">
    <location>
        <position position="140"/>
    </location>
</feature>
<evidence type="ECO:0000313" key="15">
    <source>
        <dbReference type="Proteomes" id="UP000824093"/>
    </source>
</evidence>
<proteinExistence type="inferred from homology"/>
<dbReference type="InterPro" id="IPR034149">
    <property type="entry name" value="TOPRIM_TopoI"/>
</dbReference>
<dbReference type="InterPro" id="IPR006171">
    <property type="entry name" value="TOPRIM_dom"/>
</dbReference>
<organism evidence="14 15">
    <name type="scientific">Candidatus Merdicola faecigallinarum</name>
    <dbReference type="NCBI Taxonomy" id="2840862"/>
    <lineage>
        <taxon>Bacteria</taxon>
        <taxon>Bacillati</taxon>
        <taxon>Bacillota</taxon>
        <taxon>Clostridia</taxon>
        <taxon>Candidatus Merdicola</taxon>
    </lineage>
</organism>
<evidence type="ECO:0000256" key="7">
    <source>
        <dbReference type="ARBA" id="ARBA00023029"/>
    </source>
</evidence>
<comment type="caution">
    <text evidence="14">The sequence shown here is derived from an EMBL/GenBank/DDBJ whole genome shotgun (WGS) entry which is preliminary data.</text>
</comment>
<dbReference type="CDD" id="cd00186">
    <property type="entry name" value="TOP1Ac"/>
    <property type="match status" value="1"/>
</dbReference>
<dbReference type="PANTHER" id="PTHR42785">
    <property type="entry name" value="DNA TOPOISOMERASE, TYPE IA, CORE"/>
    <property type="match status" value="1"/>
</dbReference>
<dbReference type="InterPro" id="IPR013824">
    <property type="entry name" value="Topo_IA_cen_sub1"/>
</dbReference>
<keyword evidence="7 10" id="KW-0799">Topoisomerase</keyword>
<evidence type="ECO:0000256" key="5">
    <source>
        <dbReference type="ARBA" id="ARBA00022833"/>
    </source>
</evidence>
<feature type="domain" description="Topo IA-type catalytic" evidence="13">
    <location>
        <begin position="129"/>
        <end position="558"/>
    </location>
</feature>
<keyword evidence="6" id="KW-0460">Magnesium</keyword>
<dbReference type="Gene3D" id="3.30.65.10">
    <property type="entry name" value="Bacterial Topoisomerase I, domain 1"/>
    <property type="match status" value="1"/>
</dbReference>
<dbReference type="SMART" id="SM00437">
    <property type="entry name" value="TOP1Ac"/>
    <property type="match status" value="1"/>
</dbReference>
<dbReference type="GO" id="GO:0003677">
    <property type="term" value="F:DNA binding"/>
    <property type="evidence" value="ECO:0007669"/>
    <property type="project" value="UniProtKB-KW"/>
</dbReference>
<dbReference type="GO" id="GO:0005694">
    <property type="term" value="C:chromosome"/>
    <property type="evidence" value="ECO:0007669"/>
    <property type="project" value="InterPro"/>
</dbReference>
<feature type="domain" description="Toprim" evidence="12">
    <location>
        <begin position="3"/>
        <end position="113"/>
    </location>
</feature>
<feature type="region of interest" description="Disordered" evidence="11">
    <location>
        <begin position="655"/>
        <end position="707"/>
    </location>
</feature>
<dbReference type="EC" id="5.6.2.1" evidence="10"/>
<gene>
    <name evidence="10 14" type="primary">topA</name>
    <name evidence="14" type="ORF">IAB70_01105</name>
</gene>
<feature type="active site" description="O-(5'-phospho-DNA)-tyrosine intermediate" evidence="10">
    <location>
        <position position="300"/>
    </location>
</feature>
<dbReference type="SUPFAM" id="SSF57783">
    <property type="entry name" value="Zinc beta-ribbon"/>
    <property type="match status" value="1"/>
</dbReference>
<dbReference type="InterPro" id="IPR013825">
    <property type="entry name" value="Topo_IA_cen_sub2"/>
</dbReference>
<dbReference type="PANTHER" id="PTHR42785:SF1">
    <property type="entry name" value="DNA TOPOISOMERASE"/>
    <property type="match status" value="1"/>
</dbReference>
<dbReference type="Gene3D" id="2.70.20.10">
    <property type="entry name" value="Topoisomerase I, domain 3"/>
    <property type="match status" value="1"/>
</dbReference>
<keyword evidence="5" id="KW-0862">Zinc</keyword>
<dbReference type="GO" id="GO:0003917">
    <property type="term" value="F:DNA topoisomerase type I (single strand cut, ATP-independent) activity"/>
    <property type="evidence" value="ECO:0007669"/>
    <property type="project" value="UniProtKB-UniRule"/>
</dbReference>
<dbReference type="NCBIfam" id="TIGR01051">
    <property type="entry name" value="topA_bact"/>
    <property type="match status" value="1"/>
</dbReference>
<dbReference type="InterPro" id="IPR013826">
    <property type="entry name" value="Topo_IA_cen_sub3"/>
</dbReference>
<evidence type="ECO:0000256" key="9">
    <source>
        <dbReference type="ARBA" id="ARBA00023235"/>
    </source>
</evidence>
<keyword evidence="4" id="KW-0863">Zinc-finger</keyword>
<dbReference type="GO" id="GO:0006265">
    <property type="term" value="P:DNA topological change"/>
    <property type="evidence" value="ECO:0007669"/>
    <property type="project" value="UniProtKB-UniRule"/>
</dbReference>
<keyword evidence="3" id="KW-0479">Metal-binding</keyword>
<keyword evidence="9 10" id="KW-0413">Isomerase</keyword>
<evidence type="ECO:0000256" key="11">
    <source>
        <dbReference type="SAM" id="MobiDB-lite"/>
    </source>
</evidence>
<feature type="site" description="Interaction with DNA" evidence="10">
    <location>
        <position position="155"/>
    </location>
</feature>
<feature type="site" description="Interaction with DNA" evidence="10">
    <location>
        <position position="143"/>
    </location>
</feature>
<keyword evidence="8 10" id="KW-0238">DNA-binding</keyword>
<feature type="site" description="Interaction with DNA" evidence="10">
    <location>
        <position position="302"/>
    </location>
</feature>
<feature type="site" description="Interaction with DNA" evidence="10">
    <location>
        <position position="148"/>
    </location>
</feature>
<dbReference type="PROSITE" id="PS52039">
    <property type="entry name" value="TOPO_IA_2"/>
    <property type="match status" value="1"/>
</dbReference>
<feature type="region of interest" description="Interaction with DNA" evidence="10">
    <location>
        <begin position="163"/>
        <end position="168"/>
    </location>
</feature>
<dbReference type="Gene3D" id="1.10.290.10">
    <property type="entry name" value="Topoisomerase I, domain 4"/>
    <property type="match status" value="1"/>
</dbReference>
<evidence type="ECO:0000259" key="12">
    <source>
        <dbReference type="PROSITE" id="PS50880"/>
    </source>
</evidence>
<dbReference type="InterPro" id="IPR003602">
    <property type="entry name" value="Topo_IA_DNA-bd_dom"/>
</dbReference>
<evidence type="ECO:0000256" key="1">
    <source>
        <dbReference type="ARBA" id="ARBA00000213"/>
    </source>
</evidence>
<dbReference type="Pfam" id="PF01396">
    <property type="entry name" value="Zn_ribbon_Top1"/>
    <property type="match status" value="2"/>
</dbReference>
<dbReference type="PRINTS" id="PR00417">
    <property type="entry name" value="PRTPISMRASEI"/>
</dbReference>
<dbReference type="GO" id="GO:0008270">
    <property type="term" value="F:zinc ion binding"/>
    <property type="evidence" value="ECO:0007669"/>
    <property type="project" value="UniProtKB-KW"/>
</dbReference>
<sequence length="707" mass="81464">MSDQLIIVESPAKANTIKKFLGGKTKVVASMGHIRDLPKSKLGVNVENNFEPEYINIRGKGDLIKSLKKDAKAAKKVYLATDPDREGEAIAWHLAHILEIGEEQCLRVTFNEITKTAVQKAIKEPRKIDQNLVDAQQARRVLDRIVGYKMSPVLWKKVRRGLSAGRVQSVAVKLIVDREEEIEHFIPEEYWNIYATLLDEKSKKTFEAKFFGKNHKKMEIHSKEEVDNILKDIENEKYIIDDIKKGEKKRTPAPPFTTSTMQQEASRKLGFTLKKTMAVAQSLYEGVKIEEKGTVGLITYMRTDSTRISEEARKAAKEYIVNHYGENYYENRYYKTKADSQDAHEGIRPTYADLEPESIKSSLTPDQYKLYRLIYQRFMASQMASAIYDTMAVTVKANEYEFKANGQVLKFKGFMTLYVETTEENQEEDNTQIPELEINQEVIKQKLDPKQSFTEPPPRYTEASLVKALEEKGIGRPSTYSPTITTILERRYIEKNQKQLVPTELGKIVNKLLTENFGDVINVEFTAKIEDEFDQIAEGKEKWKEMIKEFYDPFEKEVEKVEKELEHVELVEEVSDVPCEKCGRMMVIKYGRYGKFLACPGYPECKNAKPFVETIDVPCPKCGAKVQVRKTKRKRNYYICENNPSSCDYISWNKPKKGEKWDPTKEETVEEEKAKKKTTRKKTTRKKASTKKTQSKKTSASKKKSNS</sequence>
<dbReference type="SMART" id="SM00493">
    <property type="entry name" value="TOPRIM"/>
    <property type="match status" value="1"/>
</dbReference>
<evidence type="ECO:0000259" key="13">
    <source>
        <dbReference type="PROSITE" id="PS52039"/>
    </source>
</evidence>
<dbReference type="PROSITE" id="PS00396">
    <property type="entry name" value="TOPO_IA_1"/>
    <property type="match status" value="1"/>
</dbReference>
<dbReference type="InterPro" id="IPR003601">
    <property type="entry name" value="Topo_IA_2"/>
</dbReference>
<reference evidence="14" key="1">
    <citation type="submission" date="2020-10" db="EMBL/GenBank/DDBJ databases">
        <authorList>
            <person name="Gilroy R."/>
        </authorList>
    </citation>
    <scope>NUCLEOTIDE SEQUENCE</scope>
    <source>
        <strain evidence="14">CHK195-15760</strain>
    </source>
</reference>
<feature type="site" description="Interaction with DNA" evidence="10">
    <location>
        <position position="490"/>
    </location>
</feature>
<dbReference type="SMART" id="SM00436">
    <property type="entry name" value="TOP1Bc"/>
    <property type="match status" value="1"/>
</dbReference>
<dbReference type="InterPro" id="IPR023406">
    <property type="entry name" value="Topo_IA_AS"/>
</dbReference>
<dbReference type="Proteomes" id="UP000824093">
    <property type="component" value="Unassembled WGS sequence"/>
</dbReference>
<dbReference type="AlphaFoldDB" id="A0A9D1S8U8"/>
<protein>
    <recommendedName>
        <fullName evidence="10">DNA topoisomerase 1</fullName>
        <ecNumber evidence="10">5.6.2.1</ecNumber>
    </recommendedName>
    <alternativeName>
        <fullName evidence="10">DNA topoisomerase I</fullName>
    </alternativeName>
</protein>
<dbReference type="EMBL" id="DVNH01000010">
    <property type="protein sequence ID" value="HIU51216.1"/>
    <property type="molecule type" value="Genomic_DNA"/>
</dbReference>
<evidence type="ECO:0000256" key="10">
    <source>
        <dbReference type="HAMAP-Rule" id="MF_00952"/>
    </source>
</evidence>
<evidence type="ECO:0000256" key="6">
    <source>
        <dbReference type="ARBA" id="ARBA00022842"/>
    </source>
</evidence>
<dbReference type="InterPro" id="IPR023405">
    <property type="entry name" value="Topo_IA_core_domain"/>
</dbReference>
<dbReference type="InterPro" id="IPR000380">
    <property type="entry name" value="Topo_IA"/>
</dbReference>
<evidence type="ECO:0000256" key="3">
    <source>
        <dbReference type="ARBA" id="ARBA00022723"/>
    </source>
</evidence>
<dbReference type="InterPro" id="IPR013498">
    <property type="entry name" value="Topo_IA_Znf"/>
</dbReference>
<accession>A0A9D1S8U8</accession>
<comment type="catalytic activity">
    <reaction evidence="1 10">
        <text>ATP-independent breakage of single-stranded DNA, followed by passage and rejoining.</text>
        <dbReference type="EC" id="5.6.2.1"/>
    </reaction>
</comment>
<feature type="site" description="Interaction with DNA" evidence="10">
    <location>
        <position position="139"/>
    </location>
</feature>
<dbReference type="Gene3D" id="3.40.50.140">
    <property type="match status" value="1"/>
</dbReference>
<dbReference type="PROSITE" id="PS50880">
    <property type="entry name" value="TOPRIM"/>
    <property type="match status" value="1"/>
</dbReference>
<comment type="similarity">
    <text evidence="2 10">Belongs to the type IA topoisomerase family.</text>
</comment>
<dbReference type="SUPFAM" id="SSF56712">
    <property type="entry name" value="Prokaryotic type I DNA topoisomerase"/>
    <property type="match status" value="1"/>
</dbReference>
<evidence type="ECO:0000256" key="4">
    <source>
        <dbReference type="ARBA" id="ARBA00022771"/>
    </source>
</evidence>
<reference evidence="14" key="2">
    <citation type="journal article" date="2021" name="PeerJ">
        <title>Extensive microbial diversity within the chicken gut microbiome revealed by metagenomics and culture.</title>
        <authorList>
            <person name="Gilroy R."/>
            <person name="Ravi A."/>
            <person name="Getino M."/>
            <person name="Pursley I."/>
            <person name="Horton D.L."/>
            <person name="Alikhan N.F."/>
            <person name="Baker D."/>
            <person name="Gharbi K."/>
            <person name="Hall N."/>
            <person name="Watson M."/>
            <person name="Adriaenssens E.M."/>
            <person name="Foster-Nyarko E."/>
            <person name="Jarju S."/>
            <person name="Secka A."/>
            <person name="Antonio M."/>
            <person name="Oren A."/>
            <person name="Chaudhuri R.R."/>
            <person name="La Ragione R."/>
            <person name="Hildebrand F."/>
            <person name="Pallen M.J."/>
        </authorList>
    </citation>
    <scope>NUCLEOTIDE SEQUENCE</scope>
    <source>
        <strain evidence="14">CHK195-15760</strain>
    </source>
</reference>
<comment type="function">
    <text evidence="10">Releases the supercoiling and torsional tension of DNA, which is introduced during the DNA replication and transcription, by transiently cleaving and rejoining one strand of the DNA duplex. Introduces a single-strand break via transesterification at a target site in duplex DNA. The scissile phosphodiester is attacked by the catalytic tyrosine of the enzyme, resulting in the formation of a DNA-(5'-phosphotyrosyl)-enzyme intermediate and the expulsion of a 3'-OH DNA strand. The free DNA strand then undergoes passage around the unbroken strand, thus removing DNA supercoils. Finally, in the religation step, the DNA 3'-OH attacks the covalent intermediate to expel the active-site tyrosine and restore the DNA phosphodiester backbone.</text>
</comment>
<dbReference type="Pfam" id="PF01131">
    <property type="entry name" value="Topoisom_bac"/>
    <property type="match status" value="1"/>
</dbReference>
<feature type="compositionally biased region" description="Basic and acidic residues" evidence="11">
    <location>
        <begin position="656"/>
        <end position="674"/>
    </location>
</feature>
<feature type="compositionally biased region" description="Basic residues" evidence="11">
    <location>
        <begin position="675"/>
        <end position="707"/>
    </location>
</feature>
<dbReference type="InterPro" id="IPR013497">
    <property type="entry name" value="Topo_IA_cen"/>
</dbReference>
<evidence type="ECO:0000313" key="14">
    <source>
        <dbReference type="EMBL" id="HIU51216.1"/>
    </source>
</evidence>
<dbReference type="InterPro" id="IPR005733">
    <property type="entry name" value="TopoI_bac-type"/>
</dbReference>
<dbReference type="InterPro" id="IPR028612">
    <property type="entry name" value="Topoisom_1_IA"/>
</dbReference>
<comment type="subunit">
    <text evidence="10">Monomer.</text>
</comment>
<evidence type="ECO:0000256" key="2">
    <source>
        <dbReference type="ARBA" id="ARBA00009446"/>
    </source>
</evidence>
<dbReference type="CDD" id="cd03363">
    <property type="entry name" value="TOPRIM_TopoIA_TopoI"/>
    <property type="match status" value="1"/>
</dbReference>
<dbReference type="Pfam" id="PF01751">
    <property type="entry name" value="Toprim"/>
    <property type="match status" value="1"/>
</dbReference>
<dbReference type="Gene3D" id="1.10.460.10">
    <property type="entry name" value="Topoisomerase I, domain 2"/>
    <property type="match status" value="1"/>
</dbReference>
<name>A0A9D1S8U8_9FIRM</name>
<dbReference type="HAMAP" id="MF_00952">
    <property type="entry name" value="Topoisom_1_prok"/>
    <property type="match status" value="1"/>
</dbReference>